<feature type="compositionally biased region" description="Polar residues" evidence="1">
    <location>
        <begin position="163"/>
        <end position="185"/>
    </location>
</feature>
<proteinExistence type="predicted"/>
<dbReference type="Proteomes" id="UP000018688">
    <property type="component" value="Unassembled WGS sequence"/>
</dbReference>
<evidence type="ECO:0000256" key="1">
    <source>
        <dbReference type="SAM" id="MobiDB-lite"/>
    </source>
</evidence>
<evidence type="ECO:0000313" key="3">
    <source>
        <dbReference type="Proteomes" id="UP000018688"/>
    </source>
</evidence>
<dbReference type="STRING" id="1357399.HMPREF2087_00226"/>
<dbReference type="PATRIC" id="fig|1357399.3.peg.231"/>
<reference evidence="2 3" key="1">
    <citation type="submission" date="2013-10" db="EMBL/GenBank/DDBJ databases">
        <title>The Genome Sequence of Helicobacter canis NCTC 12740.</title>
        <authorList>
            <consortium name="The Broad Institute Genomics Platform"/>
            <person name="Earl A."/>
            <person name="Fox J.G."/>
            <person name="Shen Z."/>
            <person name="Young S.K."/>
            <person name="Zeng Q."/>
            <person name="Gargeya S."/>
            <person name="Fitzgerald M."/>
            <person name="Abouelleil A."/>
            <person name="Alvarado L."/>
            <person name="Chapman S.B."/>
            <person name="Gainer-Dewar J."/>
            <person name="Goldberg J."/>
            <person name="Griggs A."/>
            <person name="Gujja S."/>
            <person name="Hansen M."/>
            <person name="Howarth C."/>
            <person name="Imamovic A."/>
            <person name="Ireland A."/>
            <person name="Larimer J."/>
            <person name="McCowan C."/>
            <person name="Murphy C."/>
            <person name="Pearson M."/>
            <person name="Poon T.W."/>
            <person name="Priest M."/>
            <person name="Roberts A."/>
            <person name="Saif S."/>
            <person name="Shea T."/>
            <person name="Sykes S."/>
            <person name="Wortman J."/>
            <person name="Nusbaum C."/>
            <person name="Birren B."/>
        </authorList>
    </citation>
    <scope>NUCLEOTIDE SEQUENCE [LARGE SCALE GENOMIC DNA]</scope>
    <source>
        <strain evidence="2 3">NCTC 12740</strain>
    </source>
</reference>
<dbReference type="RefSeq" id="WP_023929126.1">
    <property type="nucleotide sequence ID" value="NZ_KI669458.1"/>
</dbReference>
<feature type="compositionally biased region" description="Polar residues" evidence="1">
    <location>
        <begin position="238"/>
        <end position="251"/>
    </location>
</feature>
<accession>V8CIW8</accession>
<organism evidence="2 3">
    <name type="scientific">Helicobacter canis NCTC 12740</name>
    <dbReference type="NCBI Taxonomy" id="1357399"/>
    <lineage>
        <taxon>Bacteria</taxon>
        <taxon>Pseudomonadati</taxon>
        <taxon>Campylobacterota</taxon>
        <taxon>Epsilonproteobacteria</taxon>
        <taxon>Campylobacterales</taxon>
        <taxon>Helicobacteraceae</taxon>
        <taxon>Helicobacter</taxon>
    </lineage>
</organism>
<dbReference type="EMBL" id="AZJJ01000001">
    <property type="protein sequence ID" value="ETD27314.1"/>
    <property type="molecule type" value="Genomic_DNA"/>
</dbReference>
<sequence>MSGILAQYAQNIAHAANNVQQAYAAQAQVQAEGARASQAALAGIKDSFDKSEQMKLEQQRLDSERELATQKAEEEGKFLKAITLADQIGADGKPIGTTKAMEIVNAQTEQARAQRAANAPQRSSLSDLAVGGVAAAGAGAAKAGKWAWDKTRGAITNYKSKKASQSEQGQQIGKNFSQAPKTPSALTPKPNSKHTKGNKLVESLTATPEIPTANTLAQMPNPQGTPKGYGSFTGYSGGLSSLHDTTTPLLK</sequence>
<protein>
    <submittedName>
        <fullName evidence="2">Uncharacterized protein</fullName>
    </submittedName>
</protein>
<feature type="region of interest" description="Disordered" evidence="1">
    <location>
        <begin position="159"/>
        <end position="251"/>
    </location>
</feature>
<comment type="caution">
    <text evidence="2">The sequence shown here is derived from an EMBL/GenBank/DDBJ whole genome shotgun (WGS) entry which is preliminary data.</text>
</comment>
<feature type="compositionally biased region" description="Polar residues" evidence="1">
    <location>
        <begin position="212"/>
        <end position="224"/>
    </location>
</feature>
<keyword evidence="3" id="KW-1185">Reference proteome</keyword>
<name>V8CIW8_9HELI</name>
<dbReference type="AlphaFoldDB" id="V8CIW8"/>
<gene>
    <name evidence="2" type="ORF">HMPREF2087_00226</name>
</gene>
<evidence type="ECO:0000313" key="2">
    <source>
        <dbReference type="EMBL" id="ETD27314.1"/>
    </source>
</evidence>
<dbReference type="HOGENOM" id="CLU_1105951_0_0_7"/>